<dbReference type="PANTHER" id="PTHR30537:SF5">
    <property type="entry name" value="HTH-TYPE TRANSCRIPTIONAL ACTIVATOR TTDR-RELATED"/>
    <property type="match status" value="1"/>
</dbReference>
<dbReference type="Pfam" id="PF00126">
    <property type="entry name" value="HTH_1"/>
    <property type="match status" value="1"/>
</dbReference>
<dbReference type="Gene3D" id="1.10.10.10">
    <property type="entry name" value="Winged helix-like DNA-binding domain superfamily/Winged helix DNA-binding domain"/>
    <property type="match status" value="1"/>
</dbReference>
<evidence type="ECO:0000313" key="7">
    <source>
        <dbReference type="EMBL" id="ANB72882.1"/>
    </source>
</evidence>
<dbReference type="GO" id="GO:0006351">
    <property type="term" value="P:DNA-templated transcription"/>
    <property type="evidence" value="ECO:0007669"/>
    <property type="project" value="TreeGrafter"/>
</dbReference>
<dbReference type="KEGG" id="buz:AYM40_11270"/>
<dbReference type="InterPro" id="IPR005119">
    <property type="entry name" value="LysR_subst-bd"/>
</dbReference>
<dbReference type="EMBL" id="CP014578">
    <property type="protein sequence ID" value="ANB72882.1"/>
    <property type="molecule type" value="Genomic_DNA"/>
</dbReference>
<dbReference type="OrthoDB" id="8885940at2"/>
<dbReference type="STRING" id="1804984.AYM40_11270"/>
<gene>
    <name evidence="7" type="ORF">AYM40_11270</name>
</gene>
<dbReference type="GO" id="GO:0003700">
    <property type="term" value="F:DNA-binding transcription factor activity"/>
    <property type="evidence" value="ECO:0007669"/>
    <property type="project" value="InterPro"/>
</dbReference>
<dbReference type="RefSeq" id="WP_063496301.1">
    <property type="nucleotide sequence ID" value="NZ_CP014578.1"/>
</dbReference>
<dbReference type="SUPFAM" id="SSF46785">
    <property type="entry name" value="Winged helix' DNA-binding domain"/>
    <property type="match status" value="1"/>
</dbReference>
<keyword evidence="3" id="KW-0238">DNA-binding</keyword>
<evidence type="ECO:0000256" key="2">
    <source>
        <dbReference type="ARBA" id="ARBA00023015"/>
    </source>
</evidence>
<reference evidence="7 8" key="1">
    <citation type="journal article" date="2016" name="Gene">
        <title>PacBio SMRT assembly of a complex multi-replicon genome reveals chlorocatechol degradative operon in a region of genome plasticity.</title>
        <authorList>
            <person name="Ricker N."/>
            <person name="Shen S.Y."/>
            <person name="Goordial J."/>
            <person name="Jin S."/>
            <person name="Fulthorpe R.R."/>
        </authorList>
    </citation>
    <scope>NUCLEOTIDE SEQUENCE [LARGE SCALE GENOMIC DNA]</scope>
    <source>
        <strain evidence="7 8">OLGA172</strain>
    </source>
</reference>
<dbReference type="FunFam" id="3.40.190.290:FF:000001">
    <property type="entry name" value="Transcriptional regulator, LysR family"/>
    <property type="match status" value="1"/>
</dbReference>
<dbReference type="AlphaFoldDB" id="A0A160FKH9"/>
<dbReference type="GO" id="GO:0043565">
    <property type="term" value="F:sequence-specific DNA binding"/>
    <property type="evidence" value="ECO:0007669"/>
    <property type="project" value="TreeGrafter"/>
</dbReference>
<dbReference type="CDD" id="cd08422">
    <property type="entry name" value="PBP2_CrgA_like"/>
    <property type="match status" value="1"/>
</dbReference>
<dbReference type="Pfam" id="PF03466">
    <property type="entry name" value="LysR_substrate"/>
    <property type="match status" value="1"/>
</dbReference>
<feature type="region of interest" description="Disordered" evidence="5">
    <location>
        <begin position="1"/>
        <end position="22"/>
    </location>
</feature>
<keyword evidence="2" id="KW-0805">Transcription regulation</keyword>
<keyword evidence="4" id="KW-0804">Transcription</keyword>
<name>A0A160FKH9_9BURK</name>
<dbReference type="Proteomes" id="UP000076852">
    <property type="component" value="Chromosome 1"/>
</dbReference>
<dbReference type="InterPro" id="IPR036390">
    <property type="entry name" value="WH_DNA-bd_sf"/>
</dbReference>
<accession>A0A160FKH9</accession>
<evidence type="ECO:0000256" key="1">
    <source>
        <dbReference type="ARBA" id="ARBA00009437"/>
    </source>
</evidence>
<evidence type="ECO:0000256" key="3">
    <source>
        <dbReference type="ARBA" id="ARBA00023125"/>
    </source>
</evidence>
<protein>
    <submittedName>
        <fullName evidence="7">LysR family transcriptional regulator</fullName>
    </submittedName>
</protein>
<dbReference type="PROSITE" id="PS50931">
    <property type="entry name" value="HTH_LYSR"/>
    <property type="match status" value="1"/>
</dbReference>
<dbReference type="SUPFAM" id="SSF53850">
    <property type="entry name" value="Periplasmic binding protein-like II"/>
    <property type="match status" value="1"/>
</dbReference>
<evidence type="ECO:0000256" key="5">
    <source>
        <dbReference type="SAM" id="MobiDB-lite"/>
    </source>
</evidence>
<evidence type="ECO:0000256" key="4">
    <source>
        <dbReference type="ARBA" id="ARBA00023163"/>
    </source>
</evidence>
<evidence type="ECO:0000313" key="8">
    <source>
        <dbReference type="Proteomes" id="UP000076852"/>
    </source>
</evidence>
<dbReference type="InterPro" id="IPR036388">
    <property type="entry name" value="WH-like_DNA-bd_sf"/>
</dbReference>
<sequence length="335" mass="36227">MDHPADPETAAAKPADKPSSGERERLDLLDVALFVRAALLANVSAAGREFGLSAAVASSRIAQLEKRLGARLLHRTTRRISLTQDGEVFMTYAEALLDAADAARASVGRAQAEPQGRLRVSMPSSFGRQHISPVISEFLRRYPGVSVDLRLTDQVIDLVDAGIDVAIRVGVLKDSSLVARRLAVNRRVLCAAPAYLAARGTPHHPADLAQHECIILSDQRDWAFVTPAGSLEVRVSGRLVVDNGEVIRDALLAGFGIALKSTWDVAPYLRSGELVSVLDTYPLAEKVAIWAVYPSRAFVPPRALAFIEFLAAHFGDPPYWDAEPESAGISRNQPD</sequence>
<proteinExistence type="inferred from homology"/>
<evidence type="ECO:0000259" key="6">
    <source>
        <dbReference type="PROSITE" id="PS50931"/>
    </source>
</evidence>
<organism evidence="7 8">
    <name type="scientific">Paraburkholderia phytofirmans OLGA172</name>
    <dbReference type="NCBI Taxonomy" id="1417228"/>
    <lineage>
        <taxon>Bacteria</taxon>
        <taxon>Pseudomonadati</taxon>
        <taxon>Pseudomonadota</taxon>
        <taxon>Betaproteobacteria</taxon>
        <taxon>Burkholderiales</taxon>
        <taxon>Burkholderiaceae</taxon>
        <taxon>Paraburkholderia</taxon>
    </lineage>
</organism>
<keyword evidence="8" id="KW-1185">Reference proteome</keyword>
<dbReference type="PANTHER" id="PTHR30537">
    <property type="entry name" value="HTH-TYPE TRANSCRIPTIONAL REGULATOR"/>
    <property type="match status" value="1"/>
</dbReference>
<dbReference type="InterPro" id="IPR058163">
    <property type="entry name" value="LysR-type_TF_proteobact-type"/>
</dbReference>
<dbReference type="InterPro" id="IPR000847">
    <property type="entry name" value="LysR_HTH_N"/>
</dbReference>
<dbReference type="Gene3D" id="3.40.190.290">
    <property type="match status" value="1"/>
</dbReference>
<comment type="similarity">
    <text evidence="1">Belongs to the LysR transcriptional regulatory family.</text>
</comment>
<feature type="domain" description="HTH lysR-type" evidence="6">
    <location>
        <begin position="26"/>
        <end position="83"/>
    </location>
</feature>